<protein>
    <submittedName>
        <fullName evidence="3">Uncharacterized protein</fullName>
    </submittedName>
</protein>
<comment type="caution">
    <text evidence="3">The sequence shown here is derived from an EMBL/GenBank/DDBJ whole genome shotgun (WGS) entry which is preliminary data.</text>
</comment>
<feature type="compositionally biased region" description="Low complexity" evidence="1">
    <location>
        <begin position="84"/>
        <end position="107"/>
    </location>
</feature>
<evidence type="ECO:0000256" key="2">
    <source>
        <dbReference type="SAM" id="Phobius"/>
    </source>
</evidence>
<sequence>MASLAAQRCGTRAAAPAAAAQGTARPGAPRLPARGPAAAAARRRLAPVRAEPFNEGAAQVRRLVDRDRKELNLDELEAAFGDEPASSSAAPSSAAAADAAGSSSAAPDAPPRSPFNVNSAQADKSFVSPFGPSSSGSSSPFGSPGGAAKRPFAEPAGLSPNMPTPKQDSTPWWTKITLTQIVIVLSFTTIIGLMISTFFFVLSTGAIHFNE</sequence>
<feature type="transmembrane region" description="Helical" evidence="2">
    <location>
        <begin position="181"/>
        <end position="202"/>
    </location>
</feature>
<dbReference type="AlphaFoldDB" id="A0A2P6TXK8"/>
<keyword evidence="2" id="KW-0812">Transmembrane</keyword>
<gene>
    <name evidence="3" type="ORF">C2E21_2534</name>
</gene>
<evidence type="ECO:0000313" key="3">
    <source>
        <dbReference type="EMBL" id="PRW58807.1"/>
    </source>
</evidence>
<feature type="compositionally biased region" description="Low complexity" evidence="1">
    <location>
        <begin position="1"/>
        <end position="40"/>
    </location>
</feature>
<evidence type="ECO:0000256" key="1">
    <source>
        <dbReference type="SAM" id="MobiDB-lite"/>
    </source>
</evidence>
<name>A0A2P6TXK8_CHLSO</name>
<keyword evidence="4" id="KW-1185">Reference proteome</keyword>
<organism evidence="3 4">
    <name type="scientific">Chlorella sorokiniana</name>
    <name type="common">Freshwater green alga</name>
    <dbReference type="NCBI Taxonomy" id="3076"/>
    <lineage>
        <taxon>Eukaryota</taxon>
        <taxon>Viridiplantae</taxon>
        <taxon>Chlorophyta</taxon>
        <taxon>core chlorophytes</taxon>
        <taxon>Trebouxiophyceae</taxon>
        <taxon>Chlorellales</taxon>
        <taxon>Chlorellaceae</taxon>
        <taxon>Chlorella clade</taxon>
        <taxon>Chlorella</taxon>
    </lineage>
</organism>
<dbReference type="EMBL" id="LHPG02000004">
    <property type="protein sequence ID" value="PRW58807.1"/>
    <property type="molecule type" value="Genomic_DNA"/>
</dbReference>
<reference evidence="3 4" key="1">
    <citation type="journal article" date="2018" name="Plant J.">
        <title>Genome sequences of Chlorella sorokiniana UTEX 1602 and Micractinium conductrix SAG 241.80: implications to maltose excretion by a green alga.</title>
        <authorList>
            <person name="Arriola M.B."/>
            <person name="Velmurugan N."/>
            <person name="Zhang Y."/>
            <person name="Plunkett M.H."/>
            <person name="Hondzo H."/>
            <person name="Barney B.M."/>
        </authorList>
    </citation>
    <scope>NUCLEOTIDE SEQUENCE [LARGE SCALE GENOMIC DNA]</scope>
    <source>
        <strain evidence="4">UTEX 1602</strain>
    </source>
</reference>
<feature type="compositionally biased region" description="Low complexity" evidence="1">
    <location>
        <begin position="125"/>
        <end position="142"/>
    </location>
</feature>
<dbReference type="Proteomes" id="UP000239899">
    <property type="component" value="Unassembled WGS sequence"/>
</dbReference>
<keyword evidence="2" id="KW-0472">Membrane</keyword>
<accession>A0A2P6TXK8</accession>
<feature type="region of interest" description="Disordered" evidence="1">
    <location>
        <begin position="1"/>
        <end position="57"/>
    </location>
</feature>
<evidence type="ECO:0000313" key="4">
    <source>
        <dbReference type="Proteomes" id="UP000239899"/>
    </source>
</evidence>
<keyword evidence="2" id="KW-1133">Transmembrane helix</keyword>
<dbReference type="OrthoDB" id="515160at2759"/>
<feature type="region of interest" description="Disordered" evidence="1">
    <location>
        <begin position="75"/>
        <end position="170"/>
    </location>
</feature>
<dbReference type="STRING" id="3076.A0A2P6TXK8"/>
<proteinExistence type="predicted"/>